<accession>A0ACB7RRH3</accession>
<comment type="caution">
    <text evidence="1">The sequence shown here is derived from an EMBL/GenBank/DDBJ whole genome shotgun (WGS) entry which is preliminary data.</text>
</comment>
<organism evidence="1 2">
    <name type="scientific">Hyalomma asiaticum</name>
    <name type="common">Tick</name>
    <dbReference type="NCBI Taxonomy" id="266040"/>
    <lineage>
        <taxon>Eukaryota</taxon>
        <taxon>Metazoa</taxon>
        <taxon>Ecdysozoa</taxon>
        <taxon>Arthropoda</taxon>
        <taxon>Chelicerata</taxon>
        <taxon>Arachnida</taxon>
        <taxon>Acari</taxon>
        <taxon>Parasitiformes</taxon>
        <taxon>Ixodida</taxon>
        <taxon>Ixodoidea</taxon>
        <taxon>Ixodidae</taxon>
        <taxon>Hyalomminae</taxon>
        <taxon>Hyalomma</taxon>
    </lineage>
</organism>
<dbReference type="EMBL" id="CM023489">
    <property type="protein sequence ID" value="KAH6923109.1"/>
    <property type="molecule type" value="Genomic_DNA"/>
</dbReference>
<evidence type="ECO:0000313" key="1">
    <source>
        <dbReference type="EMBL" id="KAH6923109.1"/>
    </source>
</evidence>
<proteinExistence type="predicted"/>
<keyword evidence="2" id="KW-1185">Reference proteome</keyword>
<name>A0ACB7RRH3_HYAAI</name>
<evidence type="ECO:0000313" key="2">
    <source>
        <dbReference type="Proteomes" id="UP000821845"/>
    </source>
</evidence>
<gene>
    <name evidence="1" type="ORF">HPB50_021752</name>
</gene>
<dbReference type="Proteomes" id="UP000821845">
    <property type="component" value="Chromosome 9"/>
</dbReference>
<protein>
    <submittedName>
        <fullName evidence="1">Uncharacterized protein</fullName>
    </submittedName>
</protein>
<sequence>MDPYKVLGLSKDATYDSVKKAFRELALRYHPDKNDSTDAEERFKIIRRAFETLTTAMHDASHPPRDTDPRDSNSSGPTRQEHPSASRANRQGSGGSSWGSFQEPRGQAGGYPTYRTSPVYEAFVNMHCYEETHPSEAQNQGSYFGAGQSGRCYGSAAPGQPGNAILERTKRNFT</sequence>
<reference evidence="1" key="1">
    <citation type="submission" date="2020-05" db="EMBL/GenBank/DDBJ databases">
        <title>Large-scale comparative analyses of tick genomes elucidate their genetic diversity and vector capacities.</title>
        <authorList>
            <person name="Jia N."/>
            <person name="Wang J."/>
            <person name="Shi W."/>
            <person name="Du L."/>
            <person name="Sun Y."/>
            <person name="Zhan W."/>
            <person name="Jiang J."/>
            <person name="Wang Q."/>
            <person name="Zhang B."/>
            <person name="Ji P."/>
            <person name="Sakyi L.B."/>
            <person name="Cui X."/>
            <person name="Yuan T."/>
            <person name="Jiang B."/>
            <person name="Yang W."/>
            <person name="Lam T.T.-Y."/>
            <person name="Chang Q."/>
            <person name="Ding S."/>
            <person name="Wang X."/>
            <person name="Zhu J."/>
            <person name="Ruan X."/>
            <person name="Zhao L."/>
            <person name="Wei J."/>
            <person name="Que T."/>
            <person name="Du C."/>
            <person name="Cheng J."/>
            <person name="Dai P."/>
            <person name="Han X."/>
            <person name="Huang E."/>
            <person name="Gao Y."/>
            <person name="Liu J."/>
            <person name="Shao H."/>
            <person name="Ye R."/>
            <person name="Li L."/>
            <person name="Wei W."/>
            <person name="Wang X."/>
            <person name="Wang C."/>
            <person name="Yang T."/>
            <person name="Huo Q."/>
            <person name="Li W."/>
            <person name="Guo W."/>
            <person name="Chen H."/>
            <person name="Zhou L."/>
            <person name="Ni X."/>
            <person name="Tian J."/>
            <person name="Zhou Y."/>
            <person name="Sheng Y."/>
            <person name="Liu T."/>
            <person name="Pan Y."/>
            <person name="Xia L."/>
            <person name="Li J."/>
            <person name="Zhao F."/>
            <person name="Cao W."/>
        </authorList>
    </citation>
    <scope>NUCLEOTIDE SEQUENCE</scope>
    <source>
        <strain evidence="1">Hyas-2018</strain>
    </source>
</reference>